<accession>A0A0D0JUG7</accession>
<dbReference type="SUPFAM" id="SSF53850">
    <property type="entry name" value="Periplasmic binding protein-like II"/>
    <property type="match status" value="1"/>
</dbReference>
<dbReference type="PROSITE" id="PS50931">
    <property type="entry name" value="HTH_LYSR"/>
    <property type="match status" value="1"/>
</dbReference>
<dbReference type="GO" id="GO:0003700">
    <property type="term" value="F:DNA-binding transcription factor activity"/>
    <property type="evidence" value="ECO:0007669"/>
    <property type="project" value="InterPro"/>
</dbReference>
<dbReference type="PANTHER" id="PTHR30118">
    <property type="entry name" value="HTH-TYPE TRANSCRIPTIONAL REGULATOR LEUO-RELATED"/>
    <property type="match status" value="1"/>
</dbReference>
<dbReference type="Pfam" id="PF00126">
    <property type="entry name" value="HTH_1"/>
    <property type="match status" value="1"/>
</dbReference>
<dbReference type="SUPFAM" id="SSF46785">
    <property type="entry name" value="Winged helix' DNA-binding domain"/>
    <property type="match status" value="1"/>
</dbReference>
<dbReference type="Pfam" id="PF03466">
    <property type="entry name" value="LysR_substrate"/>
    <property type="match status" value="1"/>
</dbReference>
<dbReference type="InterPro" id="IPR000847">
    <property type="entry name" value="LysR_HTH_N"/>
</dbReference>
<sequence>MNRNDLRKVDLHLLVVFESLMHERNLTRTAEKLYLGQPAISASLTRLRDYFNDPLLVRNGREMEPTPRALEIFRRLPTALDGISQAISEVTDFDPSSSTAVFRIGMSDDVECGLLPQLLAHLRQQAPDCVLVVRNANFLLLPGLLATGEVSIGISYTTQLPANAKCRSLRDIRAMVIRAADGTPPLSLDDYCTRPHALVSMSGDLCGNIDQDLARLERSRKIALAVPHFNGLGALLRNSDMIATIPDYAAEALVQGGGLVMEAPPFDIVPAQLTMVWRAAQDQDPAERWLREQILRFMGA</sequence>
<evidence type="ECO:0000256" key="2">
    <source>
        <dbReference type="ARBA" id="ARBA00023015"/>
    </source>
</evidence>
<comment type="similarity">
    <text evidence="1">Belongs to the LysR transcriptional regulatory family.</text>
</comment>
<dbReference type="GO" id="GO:0003677">
    <property type="term" value="F:DNA binding"/>
    <property type="evidence" value="ECO:0007669"/>
    <property type="project" value="UniProtKB-KW"/>
</dbReference>
<comment type="caution">
    <text evidence="6">The sequence shown here is derived from an EMBL/GenBank/DDBJ whole genome shotgun (WGS) entry which is preliminary data.</text>
</comment>
<evidence type="ECO:0000256" key="3">
    <source>
        <dbReference type="ARBA" id="ARBA00023125"/>
    </source>
</evidence>
<dbReference type="CDD" id="cd08464">
    <property type="entry name" value="PBP2_DntR_like_2"/>
    <property type="match status" value="1"/>
</dbReference>
<dbReference type="PANTHER" id="PTHR30118:SF15">
    <property type="entry name" value="TRANSCRIPTIONAL REGULATORY PROTEIN"/>
    <property type="match status" value="1"/>
</dbReference>
<dbReference type="InterPro" id="IPR036390">
    <property type="entry name" value="WH_DNA-bd_sf"/>
</dbReference>
<evidence type="ECO:0000256" key="4">
    <source>
        <dbReference type="ARBA" id="ARBA00023163"/>
    </source>
</evidence>
<protein>
    <submittedName>
        <fullName evidence="6">LysR family transcriptional regulator</fullName>
    </submittedName>
</protein>
<reference evidence="6 7" key="1">
    <citation type="submission" date="2014-12" db="EMBL/GenBank/DDBJ databases">
        <title>16Stimator: statistical estimation of ribosomal gene copy numbers from draft genome assemblies.</title>
        <authorList>
            <person name="Perisin M.A."/>
            <person name="Vetter M."/>
            <person name="Gilbert J.A."/>
            <person name="Bergelson J."/>
        </authorList>
    </citation>
    <scope>NUCLEOTIDE SEQUENCE [LARGE SCALE GENOMIC DNA]</scope>
    <source>
        <strain evidence="6 7">MEJ086</strain>
    </source>
</reference>
<dbReference type="Gene3D" id="3.40.190.10">
    <property type="entry name" value="Periplasmic binding protein-like II"/>
    <property type="match status" value="2"/>
</dbReference>
<feature type="domain" description="HTH lysR-type" evidence="5">
    <location>
        <begin position="9"/>
        <end position="66"/>
    </location>
</feature>
<dbReference type="RefSeq" id="WP_042556202.1">
    <property type="nucleotide sequence ID" value="NZ_JXQW01000097.1"/>
</dbReference>
<dbReference type="OrthoDB" id="6621790at2"/>
<evidence type="ECO:0000313" key="7">
    <source>
        <dbReference type="Proteomes" id="UP000032068"/>
    </source>
</evidence>
<dbReference type="InterPro" id="IPR036388">
    <property type="entry name" value="WH-like_DNA-bd_sf"/>
</dbReference>
<dbReference type="InterPro" id="IPR005119">
    <property type="entry name" value="LysR_subst-bd"/>
</dbReference>
<evidence type="ECO:0000256" key="1">
    <source>
        <dbReference type="ARBA" id="ARBA00009437"/>
    </source>
</evidence>
<organism evidence="6 7">
    <name type="scientific">Pseudomonas fulva</name>
    <dbReference type="NCBI Taxonomy" id="47880"/>
    <lineage>
        <taxon>Bacteria</taxon>
        <taxon>Pseudomonadati</taxon>
        <taxon>Pseudomonadota</taxon>
        <taxon>Gammaproteobacteria</taxon>
        <taxon>Pseudomonadales</taxon>
        <taxon>Pseudomonadaceae</taxon>
        <taxon>Pseudomonas</taxon>
    </lineage>
</organism>
<name>A0A0D0JUG7_9PSED</name>
<dbReference type="AlphaFoldDB" id="A0A0D0JUG7"/>
<evidence type="ECO:0000313" key="6">
    <source>
        <dbReference type="EMBL" id="KIP90431.1"/>
    </source>
</evidence>
<keyword evidence="3" id="KW-0238">DNA-binding</keyword>
<keyword evidence="4" id="KW-0804">Transcription</keyword>
<keyword evidence="2" id="KW-0805">Transcription regulation</keyword>
<dbReference type="Gene3D" id="1.10.10.10">
    <property type="entry name" value="Winged helix-like DNA-binding domain superfamily/Winged helix DNA-binding domain"/>
    <property type="match status" value="1"/>
</dbReference>
<proteinExistence type="inferred from homology"/>
<dbReference type="InterPro" id="IPR050389">
    <property type="entry name" value="LysR-type_TF"/>
</dbReference>
<dbReference type="Proteomes" id="UP000032068">
    <property type="component" value="Unassembled WGS sequence"/>
</dbReference>
<gene>
    <name evidence="6" type="ORF">RU08_23005</name>
</gene>
<evidence type="ECO:0000259" key="5">
    <source>
        <dbReference type="PROSITE" id="PS50931"/>
    </source>
</evidence>
<dbReference type="PRINTS" id="PR00039">
    <property type="entry name" value="HTHLYSR"/>
</dbReference>
<dbReference type="EMBL" id="JXQW01000097">
    <property type="protein sequence ID" value="KIP90431.1"/>
    <property type="molecule type" value="Genomic_DNA"/>
</dbReference>